<dbReference type="SMART" id="SM00516">
    <property type="entry name" value="SEC14"/>
    <property type="match status" value="2"/>
</dbReference>
<dbReference type="PANTHER" id="PTHR10174:SF213">
    <property type="entry name" value="CRAL-TRIO DOMAIN-CONTAINING PROTEIN"/>
    <property type="match status" value="1"/>
</dbReference>
<dbReference type="VEuPathDB" id="VectorBase:PPAI001354"/>
<dbReference type="EMBL" id="AJVK01022454">
    <property type="status" value="NOT_ANNOTATED_CDS"/>
    <property type="molecule type" value="Genomic_DNA"/>
</dbReference>
<reference evidence="2" key="1">
    <citation type="submission" date="2022-08" db="UniProtKB">
        <authorList>
            <consortium name="EnsemblMetazoa"/>
        </authorList>
    </citation>
    <scope>IDENTIFICATION</scope>
    <source>
        <strain evidence="2">Israel</strain>
    </source>
</reference>
<dbReference type="InterPro" id="IPR036273">
    <property type="entry name" value="CRAL/TRIO_N_dom_sf"/>
</dbReference>
<dbReference type="CDD" id="cd00170">
    <property type="entry name" value="SEC14"/>
    <property type="match status" value="2"/>
</dbReference>
<keyword evidence="3" id="KW-1185">Reference proteome</keyword>
<dbReference type="AlphaFoldDB" id="A0A1B0D1Y1"/>
<feature type="domain" description="CRAL-TRIO" evidence="1">
    <location>
        <begin position="388"/>
        <end position="547"/>
    </location>
</feature>
<sequence>MEPPSLDLAKVYESKSPQLKREDVTILQEWINARKYNTTVLDEIDLISFLCECDYDVEMAKKRITGTILFRSRAKIFQDIDMRSKSVKAAMESVLVSSLKLEDGSCKLAIFIKILHSDPQQIDIANVIKVILMYIYLWFRGLEPPVDHVIIVDLEVVTLAHLEALNLQSTLRELSCFYNYFSLGTLKTLHFINVGSWIDQLLSILKSTMGRDFSEKICVHTNVNNLLEFISLEHLPKELGGNFLAFHQLHEAMKELLGKHTDELLKKYEIQSNEFLHIDSKSSKSSNPEADLFGADDQEVAELKMRFISPEEEYTKHRELKREDVRNILEWLCRQPHLPNITESEAIFFLYACYNSIEQTKKTIDNYYTIRTHTMDIFRNRDVCSKEMLDISNVMLYTPLLDDHPQGYKIMYCRLMDPDVTKYIHVDAVKLYNFVFDHWLWTEGTAPGHVLIVDMDSACLGHATRMSLSVAKKYLHFLQEAIPVRLKGLHVINTASFIDKILALIRPFVKKELISLVHFHTDMETVYPLIPQKLFPKEFGGKADSILELHKKMKEKLFANRDFFIHEENTRLVNEKLRPSEKKSTTADEAFGFEGSFKRLNID</sequence>
<dbReference type="VEuPathDB" id="VectorBase:PPAPM1_008149"/>
<dbReference type="GO" id="GO:1902936">
    <property type="term" value="F:phosphatidylinositol bisphosphate binding"/>
    <property type="evidence" value="ECO:0007669"/>
    <property type="project" value="TreeGrafter"/>
</dbReference>
<feature type="domain" description="CRAL-TRIO" evidence="1">
    <location>
        <begin position="84"/>
        <end position="247"/>
    </location>
</feature>
<dbReference type="Gene3D" id="1.20.5.1200">
    <property type="entry name" value="Alpha-tocopherol transfer"/>
    <property type="match status" value="1"/>
</dbReference>
<dbReference type="SUPFAM" id="SSF46938">
    <property type="entry name" value="CRAL/TRIO N-terminal domain"/>
    <property type="match status" value="2"/>
</dbReference>
<dbReference type="PROSITE" id="PS50191">
    <property type="entry name" value="CRAL_TRIO"/>
    <property type="match status" value="2"/>
</dbReference>
<organism evidence="2 3">
    <name type="scientific">Phlebotomus papatasi</name>
    <name type="common">Sandfly</name>
    <dbReference type="NCBI Taxonomy" id="29031"/>
    <lineage>
        <taxon>Eukaryota</taxon>
        <taxon>Metazoa</taxon>
        <taxon>Ecdysozoa</taxon>
        <taxon>Arthropoda</taxon>
        <taxon>Hexapoda</taxon>
        <taxon>Insecta</taxon>
        <taxon>Pterygota</taxon>
        <taxon>Neoptera</taxon>
        <taxon>Endopterygota</taxon>
        <taxon>Diptera</taxon>
        <taxon>Nematocera</taxon>
        <taxon>Psychodoidea</taxon>
        <taxon>Psychodidae</taxon>
        <taxon>Phlebotomus</taxon>
        <taxon>Phlebotomus</taxon>
    </lineage>
</organism>
<evidence type="ECO:0000259" key="1">
    <source>
        <dbReference type="PROSITE" id="PS50191"/>
    </source>
</evidence>
<proteinExistence type="predicted"/>
<dbReference type="EMBL" id="AJVK01022455">
    <property type="status" value="NOT_ANNOTATED_CDS"/>
    <property type="molecule type" value="Genomic_DNA"/>
</dbReference>
<evidence type="ECO:0000313" key="2">
    <source>
        <dbReference type="EnsemblMetazoa" id="PPAI001354-PA"/>
    </source>
</evidence>
<dbReference type="GO" id="GO:0016020">
    <property type="term" value="C:membrane"/>
    <property type="evidence" value="ECO:0007669"/>
    <property type="project" value="TreeGrafter"/>
</dbReference>
<dbReference type="PANTHER" id="PTHR10174">
    <property type="entry name" value="ALPHA-TOCOPHEROL TRANSFER PROTEIN-RELATED"/>
    <property type="match status" value="1"/>
</dbReference>
<dbReference type="Gene3D" id="3.40.525.10">
    <property type="entry name" value="CRAL-TRIO lipid binding domain"/>
    <property type="match status" value="2"/>
</dbReference>
<dbReference type="InterPro" id="IPR036865">
    <property type="entry name" value="CRAL-TRIO_dom_sf"/>
</dbReference>
<evidence type="ECO:0000313" key="3">
    <source>
        <dbReference type="Proteomes" id="UP000092462"/>
    </source>
</evidence>
<accession>A0A1B0D1Y1</accession>
<protein>
    <recommendedName>
        <fullName evidence="1">CRAL-TRIO domain-containing protein</fullName>
    </recommendedName>
</protein>
<dbReference type="EMBL" id="AJVK01022456">
    <property type="status" value="NOT_ANNOTATED_CDS"/>
    <property type="molecule type" value="Genomic_DNA"/>
</dbReference>
<name>A0A1B0D1Y1_PHLPP</name>
<dbReference type="SUPFAM" id="SSF52087">
    <property type="entry name" value="CRAL/TRIO domain"/>
    <property type="match status" value="2"/>
</dbReference>
<dbReference type="InterPro" id="IPR001251">
    <property type="entry name" value="CRAL-TRIO_dom"/>
</dbReference>
<dbReference type="Pfam" id="PF00650">
    <property type="entry name" value="CRAL_TRIO"/>
    <property type="match status" value="2"/>
</dbReference>
<dbReference type="EnsemblMetazoa" id="PPAI001354-RA">
    <property type="protein sequence ID" value="PPAI001354-PA"/>
    <property type="gene ID" value="PPAI001354"/>
</dbReference>
<dbReference type="Proteomes" id="UP000092462">
    <property type="component" value="Unassembled WGS sequence"/>
</dbReference>